<proteinExistence type="predicted"/>
<accession>A0ABW4LHK9</accession>
<evidence type="ECO:0000313" key="3">
    <source>
        <dbReference type="Proteomes" id="UP001597347"/>
    </source>
</evidence>
<evidence type="ECO:0000313" key="2">
    <source>
        <dbReference type="EMBL" id="MFD1722409.1"/>
    </source>
</evidence>
<protein>
    <submittedName>
        <fullName evidence="2">Uncharacterized protein</fullName>
    </submittedName>
</protein>
<feature type="region of interest" description="Disordered" evidence="1">
    <location>
        <begin position="1"/>
        <end position="79"/>
    </location>
</feature>
<gene>
    <name evidence="2" type="ORF">ACFSBI_12700</name>
</gene>
<name>A0ABW4LHK9_9MICO</name>
<sequence>MARRVSLNSLLDDAKTTLDSPSETTDRAPSQAAAQLPEPNPQTRPAPEAAKPVTSRSTDKAAGRPSPQRASTKSKADVVPERVHFSTLVRKEARLRDDQIESLTLRARKLSRNKATSEQRITDNTLIRIAVDLLLSREGDLVGTSEAELRKSVGL</sequence>
<dbReference type="EMBL" id="JBHUEA010000020">
    <property type="protein sequence ID" value="MFD1722409.1"/>
    <property type="molecule type" value="Genomic_DNA"/>
</dbReference>
<comment type="caution">
    <text evidence="2">The sequence shown here is derived from an EMBL/GenBank/DDBJ whole genome shotgun (WGS) entry which is preliminary data.</text>
</comment>
<reference evidence="3" key="1">
    <citation type="journal article" date="2019" name="Int. J. Syst. Evol. Microbiol.">
        <title>The Global Catalogue of Microorganisms (GCM) 10K type strain sequencing project: providing services to taxonomists for standard genome sequencing and annotation.</title>
        <authorList>
            <consortium name="The Broad Institute Genomics Platform"/>
            <consortium name="The Broad Institute Genome Sequencing Center for Infectious Disease"/>
            <person name="Wu L."/>
            <person name="Ma J."/>
        </authorList>
    </citation>
    <scope>NUCLEOTIDE SEQUENCE [LARGE SCALE GENOMIC DNA]</scope>
    <source>
        <strain evidence="3">CGMCC 1.12471</strain>
    </source>
</reference>
<dbReference type="Proteomes" id="UP001597347">
    <property type="component" value="Unassembled WGS sequence"/>
</dbReference>
<dbReference type="RefSeq" id="WP_377935481.1">
    <property type="nucleotide sequence ID" value="NZ_JBHUEA010000020.1"/>
</dbReference>
<keyword evidence="3" id="KW-1185">Reference proteome</keyword>
<evidence type="ECO:0000256" key="1">
    <source>
        <dbReference type="SAM" id="MobiDB-lite"/>
    </source>
</evidence>
<organism evidence="2 3">
    <name type="scientific">Amnibacterium endophyticum</name>
    <dbReference type="NCBI Taxonomy" id="2109337"/>
    <lineage>
        <taxon>Bacteria</taxon>
        <taxon>Bacillati</taxon>
        <taxon>Actinomycetota</taxon>
        <taxon>Actinomycetes</taxon>
        <taxon>Micrococcales</taxon>
        <taxon>Microbacteriaceae</taxon>
        <taxon>Amnibacterium</taxon>
    </lineage>
</organism>